<feature type="transmembrane region" description="Helical" evidence="1">
    <location>
        <begin position="408"/>
        <end position="432"/>
    </location>
</feature>
<reference evidence="2 3" key="1">
    <citation type="submission" date="2014-07" db="EMBL/GenBank/DDBJ databases">
        <title>Draft genome of Clostridium celerecrescens 152B isolated from sediments associated with methane hydrate from Krishna Godavari basin.</title>
        <authorList>
            <person name="Honkalas V.S."/>
            <person name="Dabir A.P."/>
            <person name="Arora P."/>
            <person name="Dhakephalkar P.K."/>
        </authorList>
    </citation>
    <scope>NUCLEOTIDE SEQUENCE [LARGE SCALE GENOMIC DNA]</scope>
    <source>
        <strain evidence="2 3">152B</strain>
    </source>
</reference>
<accession>A0A084JDW7</accession>
<gene>
    <name evidence="2" type="ORF">IO98_21535</name>
</gene>
<sequence>MKYIVIALIGALASVLSNQGIAVFNDGFRPIVGQYFNGEINRKELAAMSFAISFGLVIGFGIPTSIAASIILIHCLLLTTDIIGSFCNNSRNGMILSAVIGAAYGLAILAGLEFVVKLFSYMPYNFTSDLGSVSGYITVAFAVFPAVGIAYQHGFKKGMTAGIVTLLVYFLVKKFGTFTIGAGKVSLNAEGMAMLAGMIMMIVYAAQKKGTEHTNEGLTKGFEGNILRIRKNWLLLAIMGGLIAAGTSLAIIAGDPASLALLANQEYSNAGLTALARAIGFIPLVFTTAIVTGVYGAAGCTFVFVVGLFLHGNPFFAFILGFAVMVAEIFLINIFAKYMDKFPGVKDMGEYVRTSMNKVLEISLLAGGIVAAEKMAVASSGYTGIGALFVIGGFLLNKKAKKPIVDLAVGPVACIIFGVLLNLLLIIGLIAVPAAK</sequence>
<dbReference type="InterPro" id="IPR019733">
    <property type="entry name" value="Uncharacterised_YhfT"/>
</dbReference>
<evidence type="ECO:0000313" key="2">
    <source>
        <dbReference type="EMBL" id="KEZ87151.1"/>
    </source>
</evidence>
<feature type="transmembrane region" description="Helical" evidence="1">
    <location>
        <begin position="314"/>
        <end position="336"/>
    </location>
</feature>
<feature type="transmembrane region" description="Helical" evidence="1">
    <location>
        <begin position="163"/>
        <end position="183"/>
    </location>
</feature>
<keyword evidence="1" id="KW-1133">Transmembrane helix</keyword>
<feature type="transmembrane region" description="Helical" evidence="1">
    <location>
        <begin position="94"/>
        <end position="121"/>
    </location>
</feature>
<keyword evidence="3" id="KW-1185">Reference proteome</keyword>
<dbReference type="STRING" id="29354.IO98_21535"/>
<feature type="transmembrane region" description="Helical" evidence="1">
    <location>
        <begin position="375"/>
        <end position="396"/>
    </location>
</feature>
<keyword evidence="1" id="KW-0472">Membrane</keyword>
<dbReference type="RefSeq" id="WP_038284344.1">
    <property type="nucleotide sequence ID" value="NZ_JPME01000037.1"/>
</dbReference>
<dbReference type="AlphaFoldDB" id="A0A084JDW7"/>
<feature type="transmembrane region" description="Helical" evidence="1">
    <location>
        <begin position="46"/>
        <end position="73"/>
    </location>
</feature>
<feature type="transmembrane region" description="Helical" evidence="1">
    <location>
        <begin position="233"/>
        <end position="254"/>
    </location>
</feature>
<dbReference type="Pfam" id="PF10797">
    <property type="entry name" value="YhfT"/>
    <property type="match status" value="1"/>
</dbReference>
<comment type="caution">
    <text evidence="2">The sequence shown here is derived from an EMBL/GenBank/DDBJ whole genome shotgun (WGS) entry which is preliminary data.</text>
</comment>
<dbReference type="OrthoDB" id="92225at2"/>
<protein>
    <submittedName>
        <fullName evidence="2">Membrane protein</fullName>
    </submittedName>
</protein>
<organism evidence="2 3">
    <name type="scientific">Lacrimispora celerecrescens</name>
    <dbReference type="NCBI Taxonomy" id="29354"/>
    <lineage>
        <taxon>Bacteria</taxon>
        <taxon>Bacillati</taxon>
        <taxon>Bacillota</taxon>
        <taxon>Clostridia</taxon>
        <taxon>Lachnospirales</taxon>
        <taxon>Lachnospiraceae</taxon>
        <taxon>Lacrimispora</taxon>
    </lineage>
</organism>
<dbReference type="EMBL" id="JPME01000037">
    <property type="protein sequence ID" value="KEZ87151.1"/>
    <property type="molecule type" value="Genomic_DNA"/>
</dbReference>
<name>A0A084JDW7_9FIRM</name>
<feature type="transmembrane region" description="Helical" evidence="1">
    <location>
        <begin position="133"/>
        <end position="151"/>
    </location>
</feature>
<feature type="transmembrane region" description="Helical" evidence="1">
    <location>
        <begin position="189"/>
        <end position="206"/>
    </location>
</feature>
<proteinExistence type="predicted"/>
<dbReference type="Proteomes" id="UP000028525">
    <property type="component" value="Unassembled WGS sequence"/>
</dbReference>
<keyword evidence="1" id="KW-0812">Transmembrane</keyword>
<evidence type="ECO:0000313" key="3">
    <source>
        <dbReference type="Proteomes" id="UP000028525"/>
    </source>
</evidence>
<evidence type="ECO:0000256" key="1">
    <source>
        <dbReference type="SAM" id="Phobius"/>
    </source>
</evidence>
<feature type="transmembrane region" description="Helical" evidence="1">
    <location>
        <begin position="274"/>
        <end position="307"/>
    </location>
</feature>